<feature type="transmembrane region" description="Helical" evidence="5">
    <location>
        <begin position="197"/>
        <end position="219"/>
    </location>
</feature>
<evidence type="ECO:0000256" key="5">
    <source>
        <dbReference type="SAM" id="Phobius"/>
    </source>
</evidence>
<evidence type="ECO:0008006" key="7">
    <source>
        <dbReference type="Google" id="ProtNLM"/>
    </source>
</evidence>
<evidence type="ECO:0000256" key="2">
    <source>
        <dbReference type="ARBA" id="ARBA00022692"/>
    </source>
</evidence>
<organism evidence="6">
    <name type="scientific">Pundamilia nyererei</name>
    <dbReference type="NCBI Taxonomy" id="303518"/>
    <lineage>
        <taxon>Eukaryota</taxon>
        <taxon>Metazoa</taxon>
        <taxon>Chordata</taxon>
        <taxon>Craniata</taxon>
        <taxon>Vertebrata</taxon>
        <taxon>Euteleostomi</taxon>
        <taxon>Actinopterygii</taxon>
        <taxon>Neopterygii</taxon>
        <taxon>Teleostei</taxon>
        <taxon>Neoteleostei</taxon>
        <taxon>Acanthomorphata</taxon>
        <taxon>Ovalentaria</taxon>
        <taxon>Cichlomorphae</taxon>
        <taxon>Cichliformes</taxon>
        <taxon>Cichlidae</taxon>
        <taxon>African cichlids</taxon>
        <taxon>Pseudocrenilabrinae</taxon>
        <taxon>Haplochromini</taxon>
        <taxon>Pundamilia</taxon>
    </lineage>
</organism>
<feature type="transmembrane region" description="Helical" evidence="5">
    <location>
        <begin position="117"/>
        <end position="136"/>
    </location>
</feature>
<feature type="transmembrane region" description="Helical" evidence="5">
    <location>
        <begin position="85"/>
        <end position="105"/>
    </location>
</feature>
<dbReference type="InterPro" id="IPR050598">
    <property type="entry name" value="AminoAcid_Transporter"/>
</dbReference>
<dbReference type="GO" id="GO:0015179">
    <property type="term" value="F:L-amino acid transmembrane transporter activity"/>
    <property type="evidence" value="ECO:0007669"/>
    <property type="project" value="TreeGrafter"/>
</dbReference>
<dbReference type="STRING" id="303518.ENSPNYP00000030404"/>
<evidence type="ECO:0000256" key="1">
    <source>
        <dbReference type="ARBA" id="ARBA00004141"/>
    </source>
</evidence>
<comment type="subcellular location">
    <subcellularLocation>
        <location evidence="1">Membrane</location>
        <topology evidence="1">Multi-pass membrane protein</topology>
    </subcellularLocation>
</comment>
<dbReference type="GeneTree" id="ENSGT00940000162520"/>
<evidence type="ECO:0000313" key="6">
    <source>
        <dbReference type="Ensembl" id="ENSPNYP00000030404.1"/>
    </source>
</evidence>
<dbReference type="InterPro" id="IPR002293">
    <property type="entry name" value="AA/rel_permease1"/>
</dbReference>
<feature type="transmembrane region" description="Helical" evidence="5">
    <location>
        <begin position="142"/>
        <end position="160"/>
    </location>
</feature>
<keyword evidence="4 5" id="KW-0472">Membrane</keyword>
<keyword evidence="2 5" id="KW-0812">Transmembrane</keyword>
<dbReference type="PANTHER" id="PTHR11785">
    <property type="entry name" value="AMINO ACID TRANSPORTER"/>
    <property type="match status" value="1"/>
</dbReference>
<proteinExistence type="predicted"/>
<keyword evidence="3 5" id="KW-1133">Transmembrane helix</keyword>
<dbReference type="Pfam" id="PF13520">
    <property type="entry name" value="AA_permease_2"/>
    <property type="match status" value="1"/>
</dbReference>
<accession>A0A3B4H7L3</accession>
<reference evidence="6" key="1">
    <citation type="submission" date="2023-09" db="UniProtKB">
        <authorList>
            <consortium name="Ensembl"/>
        </authorList>
    </citation>
    <scope>IDENTIFICATION</scope>
</reference>
<feature type="transmembrane region" description="Helical" evidence="5">
    <location>
        <begin position="172"/>
        <end position="191"/>
    </location>
</feature>
<dbReference type="GO" id="GO:0016020">
    <property type="term" value="C:membrane"/>
    <property type="evidence" value="ECO:0007669"/>
    <property type="project" value="UniProtKB-SubCell"/>
</dbReference>
<evidence type="ECO:0000256" key="4">
    <source>
        <dbReference type="ARBA" id="ARBA00023136"/>
    </source>
</evidence>
<dbReference type="Ensembl" id="ENSPNYT00000031143.1">
    <property type="protein sequence ID" value="ENSPNYP00000030404.1"/>
    <property type="gene ID" value="ENSPNYG00000022920.1"/>
</dbReference>
<evidence type="ECO:0000256" key="3">
    <source>
        <dbReference type="ARBA" id="ARBA00022989"/>
    </source>
</evidence>
<feature type="transmembrane region" description="Helical" evidence="5">
    <location>
        <begin position="39"/>
        <end position="59"/>
    </location>
</feature>
<dbReference type="AlphaFoldDB" id="A0A3B4H7L3"/>
<sequence>FYVILLDCLNWHKGEPGQEDKNFLNMGDDTHGLNLQREVGIIVAVSFIGGTMIGSGIFISPQYVLSTIGSCCEISLTPLQPPPSFIIWSCCGLIAMLGGLCYAELGTIIPESGAEYIYILRTAGKVVAFMFVFSFIMVMRPASGTGVALIFAEYAVAPFYSGCTPPQMAVKFVAAVSILVLAIIKCLSVRLATGIQVVTMAVKVVALVVIILGGIVMLFQGRTENFEDSFEGTNAGISSIGIAFYQGLWSYDGWNTLNCLTEEVKHPEVRFSIFTISSL</sequence>
<name>A0A3B4H7L3_9CICH</name>
<protein>
    <recommendedName>
        <fullName evidence="7">Zmp:0000001267</fullName>
    </recommendedName>
</protein>
<dbReference type="Gene3D" id="1.20.1740.10">
    <property type="entry name" value="Amino acid/polyamine transporter I"/>
    <property type="match status" value="1"/>
</dbReference>
<dbReference type="PANTHER" id="PTHR11785:SF340">
    <property type="entry name" value="AROMATIC-PREFERRING AMINO ACID TRANSPORTER"/>
    <property type="match status" value="1"/>
</dbReference>